<dbReference type="InterPro" id="IPR020084">
    <property type="entry name" value="NUDIX_hydrolase_CS"/>
</dbReference>
<dbReference type="Pfam" id="PF00293">
    <property type="entry name" value="NUDIX"/>
    <property type="match status" value="1"/>
</dbReference>
<organism evidence="6 7">
    <name type="scientific">Hibiscus syriacus</name>
    <name type="common">Rose of Sharon</name>
    <dbReference type="NCBI Taxonomy" id="106335"/>
    <lineage>
        <taxon>Eukaryota</taxon>
        <taxon>Viridiplantae</taxon>
        <taxon>Streptophyta</taxon>
        <taxon>Embryophyta</taxon>
        <taxon>Tracheophyta</taxon>
        <taxon>Spermatophyta</taxon>
        <taxon>Magnoliopsida</taxon>
        <taxon>eudicotyledons</taxon>
        <taxon>Gunneridae</taxon>
        <taxon>Pentapetalae</taxon>
        <taxon>rosids</taxon>
        <taxon>malvids</taxon>
        <taxon>Malvales</taxon>
        <taxon>Malvaceae</taxon>
        <taxon>Malvoideae</taxon>
        <taxon>Hibiscus</taxon>
    </lineage>
</organism>
<feature type="domain" description="Nudix hydrolase" evidence="5">
    <location>
        <begin position="66"/>
        <end position="203"/>
    </location>
</feature>
<comment type="cofactor">
    <cofactor evidence="1">
        <name>Mg(2+)</name>
        <dbReference type="ChEBI" id="CHEBI:18420"/>
    </cofactor>
</comment>
<dbReference type="Proteomes" id="UP000436088">
    <property type="component" value="Unassembled WGS sequence"/>
</dbReference>
<reference evidence="6" key="1">
    <citation type="submission" date="2019-09" db="EMBL/GenBank/DDBJ databases">
        <title>Draft genome information of white flower Hibiscus syriacus.</title>
        <authorList>
            <person name="Kim Y.-M."/>
        </authorList>
    </citation>
    <scope>NUCLEOTIDE SEQUENCE [LARGE SCALE GENOMIC DNA]</scope>
    <source>
        <strain evidence="6">YM2019G1</strain>
    </source>
</reference>
<accession>A0A6A2ZD83</accession>
<protein>
    <submittedName>
        <fullName evidence="6">Nudix hydrolase 23</fullName>
    </submittedName>
</protein>
<dbReference type="PANTHER" id="PTHR43222">
    <property type="entry name" value="NUDIX HYDROLASE 23"/>
    <property type="match status" value="1"/>
</dbReference>
<gene>
    <name evidence="6" type="ORF">F3Y22_tig00110930pilonHSYRG00099</name>
</gene>
<dbReference type="PRINTS" id="PR00502">
    <property type="entry name" value="NUDIXFAMILY"/>
</dbReference>
<dbReference type="SUPFAM" id="SSF55811">
    <property type="entry name" value="Nudix"/>
    <property type="match status" value="1"/>
</dbReference>
<dbReference type="InterPro" id="IPR000086">
    <property type="entry name" value="NUDIX_hydrolase_dom"/>
</dbReference>
<proteinExistence type="inferred from homology"/>
<comment type="similarity">
    <text evidence="4">Belongs to the Nudix hydrolase family.</text>
</comment>
<dbReference type="PROSITE" id="PS00893">
    <property type="entry name" value="NUDIX_BOX"/>
    <property type="match status" value="1"/>
</dbReference>
<dbReference type="Pfam" id="PF14803">
    <property type="entry name" value="Zn_ribbon_Nudix"/>
    <property type="match status" value="1"/>
</dbReference>
<comment type="caution">
    <text evidence="6">The sequence shown here is derived from an EMBL/GenBank/DDBJ whole genome shotgun (WGS) entry which is preliminary data.</text>
</comment>
<dbReference type="PROSITE" id="PS51462">
    <property type="entry name" value="NUDIX"/>
    <property type="match status" value="1"/>
</dbReference>
<dbReference type="AlphaFoldDB" id="A0A6A2ZD83"/>
<keyword evidence="2 4" id="KW-0378">Hydrolase</keyword>
<dbReference type="InterPro" id="IPR029401">
    <property type="entry name" value="Nudix_N"/>
</dbReference>
<evidence type="ECO:0000313" key="6">
    <source>
        <dbReference type="EMBL" id="KAE8689981.1"/>
    </source>
</evidence>
<evidence type="ECO:0000256" key="1">
    <source>
        <dbReference type="ARBA" id="ARBA00001946"/>
    </source>
</evidence>
<dbReference type="InterPro" id="IPR020476">
    <property type="entry name" value="Nudix_hydrolase"/>
</dbReference>
<keyword evidence="3" id="KW-0460">Magnesium</keyword>
<sequence>MFSTQSQSNSDAPSSSSTSVAVHSAGNVHKIKFCQWCGGPAKHEIPDGEEKIRAICTLCGKIAYQNPKMVVGCLIEHDRKILLCKRNIEPSFGLWTLPAGYLEIGESAAEGAIRETWEEAGAEVELKKPQFSPGPESSECSFFELDNIPFDSLAFSSIFVTLNLYIEDVKSGNVKFHYGTINKRLGTGPSDIRAFTLDYHLQV</sequence>
<dbReference type="Gene3D" id="3.90.79.10">
    <property type="entry name" value="Nucleoside Triphosphate Pyrophosphohydrolase"/>
    <property type="match status" value="2"/>
</dbReference>
<dbReference type="Gene3D" id="2.20.70.10">
    <property type="match status" value="1"/>
</dbReference>
<evidence type="ECO:0000256" key="2">
    <source>
        <dbReference type="ARBA" id="ARBA00022801"/>
    </source>
</evidence>
<evidence type="ECO:0000313" key="7">
    <source>
        <dbReference type="Proteomes" id="UP000436088"/>
    </source>
</evidence>
<name>A0A6A2ZD83_HIBSY</name>
<evidence type="ECO:0000259" key="5">
    <source>
        <dbReference type="PROSITE" id="PS51462"/>
    </source>
</evidence>
<dbReference type="EMBL" id="VEPZ02001166">
    <property type="protein sequence ID" value="KAE8689981.1"/>
    <property type="molecule type" value="Genomic_DNA"/>
</dbReference>
<dbReference type="InterPro" id="IPR015797">
    <property type="entry name" value="NUDIX_hydrolase-like_dom_sf"/>
</dbReference>
<evidence type="ECO:0000256" key="4">
    <source>
        <dbReference type="RuleBase" id="RU003476"/>
    </source>
</evidence>
<dbReference type="GO" id="GO:0016787">
    <property type="term" value="F:hydrolase activity"/>
    <property type="evidence" value="ECO:0007669"/>
    <property type="project" value="UniProtKB-KW"/>
</dbReference>
<dbReference type="PANTHER" id="PTHR43222:SF2">
    <property type="entry name" value="NUDIX HYDROLASE 23, CHLOROPLASTIC"/>
    <property type="match status" value="1"/>
</dbReference>
<evidence type="ECO:0000256" key="3">
    <source>
        <dbReference type="ARBA" id="ARBA00022842"/>
    </source>
</evidence>
<keyword evidence="7" id="KW-1185">Reference proteome</keyword>